<dbReference type="EMBL" id="JBHMAJ010000006">
    <property type="protein sequence ID" value="MFB9824111.1"/>
    <property type="molecule type" value="Genomic_DNA"/>
</dbReference>
<name>A0ABD5MQ16_9EURY</name>
<sequence>MGNSREHIQVITPDNKLFAKLIIPTMSGGKSISQVEMGNISGGSVTNESQIDYVNNLIIHRDHIEIGVILFDNFNWNITGRMNVKTESSPNRTIRVGMENVTEIKREMIKHHPGLIFETDDHVFNFKFAESISKFQSTSNFDETIINEAYYMIKNQMGGGNFKQGIESGEDNPKDSSLTDELERLKQLHDEGDLNESEYEKAKNKLLE</sequence>
<evidence type="ECO:0000256" key="1">
    <source>
        <dbReference type="SAM" id="MobiDB-lite"/>
    </source>
</evidence>
<dbReference type="InterPro" id="IPR018649">
    <property type="entry name" value="SHOCT"/>
</dbReference>
<proteinExistence type="predicted"/>
<feature type="domain" description="SHOCT" evidence="2">
    <location>
        <begin position="180"/>
        <end position="207"/>
    </location>
</feature>
<dbReference type="Pfam" id="PF09851">
    <property type="entry name" value="SHOCT"/>
    <property type="match status" value="1"/>
</dbReference>
<keyword evidence="4" id="KW-1185">Reference proteome</keyword>
<organism evidence="3 4">
    <name type="scientific">Halobaculum roseum</name>
    <dbReference type="NCBI Taxonomy" id="2175149"/>
    <lineage>
        <taxon>Archaea</taxon>
        <taxon>Methanobacteriati</taxon>
        <taxon>Methanobacteriota</taxon>
        <taxon>Stenosarchaea group</taxon>
        <taxon>Halobacteria</taxon>
        <taxon>Halobacteriales</taxon>
        <taxon>Haloferacaceae</taxon>
        <taxon>Halobaculum</taxon>
    </lineage>
</organism>
<protein>
    <submittedName>
        <fullName evidence="3">SHOCT domain-containing protein</fullName>
    </submittedName>
</protein>
<accession>A0ABD5MQ16</accession>
<feature type="compositionally biased region" description="Basic and acidic residues" evidence="1">
    <location>
        <begin position="181"/>
        <end position="208"/>
    </location>
</feature>
<evidence type="ECO:0000313" key="3">
    <source>
        <dbReference type="EMBL" id="MFB9824111.1"/>
    </source>
</evidence>
<dbReference type="RefSeq" id="WP_222922717.1">
    <property type="nucleotide sequence ID" value="NZ_CP082286.1"/>
</dbReference>
<evidence type="ECO:0000259" key="2">
    <source>
        <dbReference type="Pfam" id="PF09851"/>
    </source>
</evidence>
<evidence type="ECO:0000313" key="4">
    <source>
        <dbReference type="Proteomes" id="UP001589595"/>
    </source>
</evidence>
<reference evidence="3" key="1">
    <citation type="submission" date="2024-09" db="EMBL/GenBank/DDBJ databases">
        <authorList>
            <person name="Sun Q."/>
        </authorList>
    </citation>
    <scope>NUCLEOTIDE SEQUENCE [LARGE SCALE GENOMIC DNA]</scope>
    <source>
        <strain evidence="3">JCM 31273</strain>
    </source>
</reference>
<dbReference type="Proteomes" id="UP001589595">
    <property type="component" value="Unassembled WGS sequence"/>
</dbReference>
<comment type="caution">
    <text evidence="3">The sequence shown here is derived from an EMBL/GenBank/DDBJ whole genome shotgun (WGS) entry which is preliminary data.</text>
</comment>
<dbReference type="AlphaFoldDB" id="A0ABD5MQ16"/>
<feature type="region of interest" description="Disordered" evidence="1">
    <location>
        <begin position="162"/>
        <end position="208"/>
    </location>
</feature>
<gene>
    <name evidence="3" type="ORF">ACFFOL_07985</name>
</gene>
<dbReference type="GeneID" id="67210059"/>